<keyword evidence="4" id="KW-0326">Glycosidase</keyword>
<protein>
    <submittedName>
        <fullName evidence="4">N-glycosidase</fullName>
    </submittedName>
</protein>
<comment type="caution">
    <text evidence="4">The sequence shown here is derived from an EMBL/GenBank/DDBJ whole genome shotgun (WGS) entry which is preliminary data.</text>
</comment>
<evidence type="ECO:0000313" key="4">
    <source>
        <dbReference type="EMBL" id="GEA26496.1"/>
    </source>
</evidence>
<proteinExistence type="predicted"/>
<evidence type="ECO:0000256" key="2">
    <source>
        <dbReference type="ARBA" id="ARBA00000751"/>
    </source>
</evidence>
<dbReference type="SUPFAM" id="SSF143990">
    <property type="entry name" value="YbiA-like"/>
    <property type="match status" value="1"/>
</dbReference>
<dbReference type="AlphaFoldDB" id="A0A5J4F5B8"/>
<dbReference type="Proteomes" id="UP000376575">
    <property type="component" value="Unassembled WGS sequence"/>
</dbReference>
<evidence type="ECO:0000256" key="1">
    <source>
        <dbReference type="ARBA" id="ARBA00000022"/>
    </source>
</evidence>
<sequence length="84" mass="9650">MGRTNFYPLRPDWENIKEEIMYRGVLRKFTIPSNIRQIMLGTGNSLLVENSAIDYYWGCGADGSGKNRLGHILMEVKQVFRLIG</sequence>
<dbReference type="GO" id="GO:0016798">
    <property type="term" value="F:hydrolase activity, acting on glycosyl bonds"/>
    <property type="evidence" value="ECO:0007669"/>
    <property type="project" value="UniProtKB-KW"/>
</dbReference>
<dbReference type="InterPro" id="IPR037238">
    <property type="entry name" value="YbiA-like_sf"/>
</dbReference>
<comment type="catalytic activity">
    <reaction evidence="1">
        <text>5-amino-6-(5-phospho-D-ribosylamino)uracil + H2O = 5,6-diaminouracil + D-ribose 5-phosphate</text>
        <dbReference type="Rhea" id="RHEA:55020"/>
        <dbReference type="ChEBI" id="CHEBI:15377"/>
        <dbReference type="ChEBI" id="CHEBI:46252"/>
        <dbReference type="ChEBI" id="CHEBI:58453"/>
        <dbReference type="ChEBI" id="CHEBI:78346"/>
    </reaction>
</comment>
<evidence type="ECO:0000259" key="3">
    <source>
        <dbReference type="Pfam" id="PF08719"/>
    </source>
</evidence>
<keyword evidence="4" id="KW-0378">Hydrolase</keyword>
<reference evidence="4 5" key="1">
    <citation type="journal article" date="2019" name="FEMS Microbiol. Lett.">
        <title>A novel salt-tolerant genotype illuminates the sucrose gene evolution in freshwater bloom-forming cyanobacterium Microcystis aeruginosa.</title>
        <authorList>
            <person name="Tanabe Y."/>
            <person name="Yamaguchi H."/>
            <person name="Sano T."/>
            <person name="Kawachi M."/>
        </authorList>
    </citation>
    <scope>NUCLEOTIDE SEQUENCE [LARGE SCALE GENOMIC DNA]</scope>
    <source>
        <strain evidence="4 5">NIES-4325</strain>
    </source>
</reference>
<gene>
    <name evidence="4" type="ORF">MiAbW_01049</name>
</gene>
<accession>A0A5J4F5B8</accession>
<evidence type="ECO:0000313" key="5">
    <source>
        <dbReference type="Proteomes" id="UP000376575"/>
    </source>
</evidence>
<dbReference type="InterPro" id="IPR012816">
    <property type="entry name" value="NADAR"/>
</dbReference>
<dbReference type="CDD" id="cd15457">
    <property type="entry name" value="NADAR"/>
    <property type="match status" value="1"/>
</dbReference>
<name>A0A5J4F5B8_MICAE</name>
<dbReference type="EMBL" id="BJKP01000007">
    <property type="protein sequence ID" value="GEA26496.1"/>
    <property type="molecule type" value="Genomic_DNA"/>
</dbReference>
<comment type="catalytic activity">
    <reaction evidence="2">
        <text>2,5-diamino-6-hydroxy-4-(5-phosphoribosylamino)-pyrimidine + H2O = 2,5,6-triamino-4-hydroxypyrimidine + D-ribose 5-phosphate</text>
        <dbReference type="Rhea" id="RHEA:23436"/>
        <dbReference type="ChEBI" id="CHEBI:15377"/>
        <dbReference type="ChEBI" id="CHEBI:58614"/>
        <dbReference type="ChEBI" id="CHEBI:78346"/>
        <dbReference type="ChEBI" id="CHEBI:137796"/>
    </reaction>
</comment>
<feature type="domain" description="NADAR" evidence="3">
    <location>
        <begin position="10"/>
        <end position="80"/>
    </location>
</feature>
<dbReference type="Gene3D" id="1.10.357.40">
    <property type="entry name" value="YbiA-like"/>
    <property type="match status" value="1"/>
</dbReference>
<dbReference type="Pfam" id="PF08719">
    <property type="entry name" value="NADAR"/>
    <property type="match status" value="1"/>
</dbReference>
<organism evidence="4 5">
    <name type="scientific">Microcystis aeruginosa NIES-4325</name>
    <dbReference type="NCBI Taxonomy" id="2569534"/>
    <lineage>
        <taxon>Bacteria</taxon>
        <taxon>Bacillati</taxon>
        <taxon>Cyanobacteriota</taxon>
        <taxon>Cyanophyceae</taxon>
        <taxon>Oscillatoriophycideae</taxon>
        <taxon>Chroococcales</taxon>
        <taxon>Microcystaceae</taxon>
        <taxon>Microcystis</taxon>
    </lineage>
</organism>
<dbReference type="NCBIfam" id="TIGR02464">
    <property type="entry name" value="ribofla_fusion"/>
    <property type="match status" value="1"/>
</dbReference>